<dbReference type="Pfam" id="PF00613">
    <property type="entry name" value="PI3Ka"/>
    <property type="match status" value="1"/>
</dbReference>
<dbReference type="PANTHER" id="PTHR10048:SF14">
    <property type="entry name" value="LD28067P"/>
    <property type="match status" value="1"/>
</dbReference>
<evidence type="ECO:0000259" key="11">
    <source>
        <dbReference type="PROSITE" id="PS51546"/>
    </source>
</evidence>
<feature type="domain" description="PIK helical" evidence="10">
    <location>
        <begin position="574"/>
        <end position="752"/>
    </location>
</feature>
<evidence type="ECO:0000256" key="8">
    <source>
        <dbReference type="SAM" id="MobiDB-lite"/>
    </source>
</evidence>
<dbReference type="FunFam" id="3.30.1010.10:FF:000008">
    <property type="entry name" value="Phosphatidylinositol 4,5-bisphosphate 3-kinase catalytic subunit gamma"/>
    <property type="match status" value="1"/>
</dbReference>
<reference evidence="13 14" key="1">
    <citation type="submission" date="2024-03" db="EMBL/GenBank/DDBJ databases">
        <title>The Acrasis kona genome and developmental transcriptomes reveal deep origins of eukaryotic multicellular pathways.</title>
        <authorList>
            <person name="Sheikh S."/>
            <person name="Fu C.-J."/>
            <person name="Brown M.W."/>
            <person name="Baldauf S.L."/>
        </authorList>
    </citation>
    <scope>NUCLEOTIDE SEQUENCE [LARGE SCALE GENOMIC DNA]</scope>
    <source>
        <strain evidence="13 14">ATCC MYA-3509</strain>
    </source>
</reference>
<dbReference type="SUPFAM" id="SSF56112">
    <property type="entry name" value="Protein kinase-like (PK-like)"/>
    <property type="match status" value="1"/>
</dbReference>
<evidence type="ECO:0000256" key="6">
    <source>
        <dbReference type="ARBA" id="ARBA00022840"/>
    </source>
</evidence>
<gene>
    <name evidence="13" type="ORF">AKO1_000145</name>
</gene>
<dbReference type="Pfam" id="PF00454">
    <property type="entry name" value="PI3_PI4_kinase"/>
    <property type="match status" value="1"/>
</dbReference>
<dbReference type="EMBL" id="JAOPGA020001370">
    <property type="protein sequence ID" value="KAL0487727.1"/>
    <property type="molecule type" value="Genomic_DNA"/>
</dbReference>
<dbReference type="FunFam" id="1.10.1070.11:FF:000001">
    <property type="entry name" value="Phosphatidylinositol 4,5-bisphosphate 3-kinase catalytic subunit"/>
    <property type="match status" value="1"/>
</dbReference>
<evidence type="ECO:0000256" key="1">
    <source>
        <dbReference type="ARBA" id="ARBA00001498"/>
    </source>
</evidence>
<keyword evidence="14" id="KW-1185">Reference proteome</keyword>
<dbReference type="GO" id="GO:0016303">
    <property type="term" value="F:1-phosphatidylinositol-3-kinase activity"/>
    <property type="evidence" value="ECO:0007669"/>
    <property type="project" value="UniProtKB-EC"/>
</dbReference>
<dbReference type="PANTHER" id="PTHR10048">
    <property type="entry name" value="PHOSPHATIDYLINOSITOL KINASE"/>
    <property type="match status" value="1"/>
</dbReference>
<evidence type="ECO:0000256" key="5">
    <source>
        <dbReference type="ARBA" id="ARBA00022777"/>
    </source>
</evidence>
<dbReference type="SUPFAM" id="SSF49562">
    <property type="entry name" value="C2 domain (Calcium/lipid-binding domain, CaLB)"/>
    <property type="match status" value="2"/>
</dbReference>
<organism evidence="13 14">
    <name type="scientific">Acrasis kona</name>
    <dbReference type="NCBI Taxonomy" id="1008807"/>
    <lineage>
        <taxon>Eukaryota</taxon>
        <taxon>Discoba</taxon>
        <taxon>Heterolobosea</taxon>
        <taxon>Tetramitia</taxon>
        <taxon>Eutetramitia</taxon>
        <taxon>Acrasidae</taxon>
        <taxon>Acrasis</taxon>
    </lineage>
</organism>
<dbReference type="Proteomes" id="UP001431209">
    <property type="component" value="Unassembled WGS sequence"/>
</dbReference>
<dbReference type="InterPro" id="IPR011009">
    <property type="entry name" value="Kinase-like_dom_sf"/>
</dbReference>
<dbReference type="InterPro" id="IPR002420">
    <property type="entry name" value="PI3K-type_C2_dom"/>
</dbReference>
<dbReference type="PROSITE" id="PS00915">
    <property type="entry name" value="PI3_4_KINASE_1"/>
    <property type="match status" value="1"/>
</dbReference>
<keyword evidence="6" id="KW-0067">ATP-binding</keyword>
<dbReference type="Pfam" id="PF00794">
    <property type="entry name" value="PI3K_rbd"/>
    <property type="match status" value="1"/>
</dbReference>
<dbReference type="InterPro" id="IPR016024">
    <property type="entry name" value="ARM-type_fold"/>
</dbReference>
<dbReference type="GO" id="GO:0005886">
    <property type="term" value="C:plasma membrane"/>
    <property type="evidence" value="ECO:0007669"/>
    <property type="project" value="TreeGrafter"/>
</dbReference>
<protein>
    <recommendedName>
        <fullName evidence="2">phosphatidylinositol 3-kinase</fullName>
        <ecNumber evidence="2">2.7.1.137</ecNumber>
    </recommendedName>
</protein>
<dbReference type="GO" id="GO:0043491">
    <property type="term" value="P:phosphatidylinositol 3-kinase/protein kinase B signal transduction"/>
    <property type="evidence" value="ECO:0007669"/>
    <property type="project" value="TreeGrafter"/>
</dbReference>
<dbReference type="GO" id="GO:0005737">
    <property type="term" value="C:cytoplasm"/>
    <property type="evidence" value="ECO:0007669"/>
    <property type="project" value="TreeGrafter"/>
</dbReference>
<dbReference type="InterPro" id="IPR000403">
    <property type="entry name" value="PI3/4_kinase_cat_dom"/>
</dbReference>
<proteinExistence type="inferred from homology"/>
<keyword evidence="4" id="KW-0547">Nucleotide-binding</keyword>
<evidence type="ECO:0000256" key="3">
    <source>
        <dbReference type="ARBA" id="ARBA00022679"/>
    </source>
</evidence>
<dbReference type="GO" id="GO:0048015">
    <property type="term" value="P:phosphatidylinositol-mediated signaling"/>
    <property type="evidence" value="ECO:0007669"/>
    <property type="project" value="TreeGrafter"/>
</dbReference>
<feature type="compositionally biased region" description="Basic residues" evidence="8">
    <location>
        <begin position="1"/>
        <end position="11"/>
    </location>
</feature>
<dbReference type="AlphaFoldDB" id="A0AAW2ZCT8"/>
<dbReference type="InterPro" id="IPR036940">
    <property type="entry name" value="PI3/4_kinase_cat_sf"/>
</dbReference>
<sequence>MLVKNFFRRKKTPETPTDTKENLYAEQGKNSSAPTSPAAADVPKIEAGGENEEGSAEYEKFLSKAVYDNVDDYIDIIQEDDDQSRLAANNATEQDLDREIKVLLGPKKHWCRESKEANDFVASMKAVRRIEATDILERKDLLPPVYLTSDPPLSVSADDGFYCRVNLISNTSKDNASSANMQKTVKCNYNLSADEFADEFAQKIQKSHNMNRERENWVFKATGSSEYLYGHHKLVDFEYIRQCLKKGQNVNLNLMEKDLVLKELDPHDQTLKTITYDYSFKEEQADHLQPSYKKYQQLSFARNRDDEWSPDRSTICLQDVHRPFKIKMNGIDHLILNIAALDKQHKTQIDLSEMSIYAAVEFYVGSVQLTKSRHTKVHIYSRDVRFDEHIYTDMLFSELPRNTTMLISIYARYYKPTDPHLNGNDSHLYQDFDGSLYFEATQPITSSQANVKITSPQEVDYEDGYMFGSRSRSDYVRDQRDMPLAYASIPLFDHVGTLRSGTIKWPLWSDITKSASPIQTTIPNVCVGEDAYNQPVSWLSFTMDTFALPVVYPSNIDSKPPDCLLPRYNQWQDQKKKQFENEQVEKDIQKIIRYDPLAHLTESDRWKVWNHRHSLKSNPKALTKVLLSCPYQYPHAVQEAHQLLSEWTPPNPIDVLEFLNFNFSDSKVREWAMSELNKMGDNELADFLLQMTQALKYEPYHDSALARFLLQRGLRSTHLIGHILFWSLKSEMESFGIIRERHGLILEEYLRNSGGHRRELMKQNGVVQQLLKIALLIKTTEKEQRVNVLHEQLKKLKKPPKFKLPLSPRMEVNGLLIEKCKVMSSKKLPLWLVFSNADATGAPIYIIFKAGDDLRQDLLTLQLLRVMDKLWKTNAKLDLHMQPYGCVCTGDMVGMIEVVLNSSTVAGIQSTRGGVQAALTSDTPLLDWLTEKNPKKEVLNHCISNFVLSCAGYCSATFVLGIGDRHNDNIMLTQTGNLFHIDFGHFLGHYKTKLGVKRETTPFVFTTMYAHVMGGQKSEEYNRWRTLTKQAYQLLRQNGHLIMNLFILMLATGIPELTHTSEIEWLRTRLVFEKNEKEADEFFDEQIVLSLNNYRARAMDAMHLAVHYK</sequence>
<dbReference type="SMART" id="SM00146">
    <property type="entry name" value="PI3Kc"/>
    <property type="match status" value="1"/>
</dbReference>
<dbReference type="Gene3D" id="3.10.20.90">
    <property type="entry name" value="Phosphatidylinositol 3-kinase Catalytic Subunit, Chain A, domain 1"/>
    <property type="match status" value="1"/>
</dbReference>
<dbReference type="InterPro" id="IPR029071">
    <property type="entry name" value="Ubiquitin-like_domsf"/>
</dbReference>
<dbReference type="PROSITE" id="PS51547">
    <property type="entry name" value="C2_PI3K"/>
    <property type="match status" value="1"/>
</dbReference>
<dbReference type="GO" id="GO:0035005">
    <property type="term" value="F:1-phosphatidylinositol-4-phosphate 3-kinase activity"/>
    <property type="evidence" value="ECO:0007669"/>
    <property type="project" value="TreeGrafter"/>
</dbReference>
<dbReference type="PROSITE" id="PS50290">
    <property type="entry name" value="PI3_4_KINASE_3"/>
    <property type="match status" value="1"/>
</dbReference>
<evidence type="ECO:0000259" key="12">
    <source>
        <dbReference type="PROSITE" id="PS51547"/>
    </source>
</evidence>
<dbReference type="SUPFAM" id="SSF48371">
    <property type="entry name" value="ARM repeat"/>
    <property type="match status" value="1"/>
</dbReference>
<keyword evidence="3" id="KW-0808">Transferase</keyword>
<dbReference type="SMART" id="SM00144">
    <property type="entry name" value="PI3K_rbd"/>
    <property type="match status" value="1"/>
</dbReference>
<dbReference type="InterPro" id="IPR015433">
    <property type="entry name" value="PI3/4_kinase"/>
</dbReference>
<evidence type="ECO:0000259" key="10">
    <source>
        <dbReference type="PROSITE" id="PS51545"/>
    </source>
</evidence>
<comment type="caution">
    <text evidence="13">The sequence shown here is derived from an EMBL/GenBank/DDBJ whole genome shotgun (WGS) entry which is preliminary data.</text>
</comment>
<evidence type="ECO:0000256" key="4">
    <source>
        <dbReference type="ARBA" id="ARBA00022741"/>
    </source>
</evidence>
<dbReference type="InterPro" id="IPR018936">
    <property type="entry name" value="PI3/4_kinase_CS"/>
</dbReference>
<dbReference type="PROSITE" id="PS51546">
    <property type="entry name" value="PI3K_RBD"/>
    <property type="match status" value="1"/>
</dbReference>
<dbReference type="PROSITE" id="PS51545">
    <property type="entry name" value="PIK_HELICAL"/>
    <property type="match status" value="1"/>
</dbReference>
<feature type="domain" description="C2 PI3K-type" evidence="12">
    <location>
        <begin position="320"/>
        <end position="544"/>
    </location>
</feature>
<dbReference type="InterPro" id="IPR001263">
    <property type="entry name" value="PI3K_accessory_dom"/>
</dbReference>
<dbReference type="Pfam" id="PF00792">
    <property type="entry name" value="PI3K_C2"/>
    <property type="match status" value="1"/>
</dbReference>
<dbReference type="InterPro" id="IPR035892">
    <property type="entry name" value="C2_domain_sf"/>
</dbReference>
<name>A0AAW2ZCT8_9EUKA</name>
<dbReference type="GO" id="GO:0005942">
    <property type="term" value="C:phosphatidylinositol 3-kinase complex"/>
    <property type="evidence" value="ECO:0007669"/>
    <property type="project" value="TreeGrafter"/>
</dbReference>
<accession>A0AAW2ZCT8</accession>
<feature type="region of interest" description="Disordered" evidence="8">
    <location>
        <begin position="1"/>
        <end position="54"/>
    </location>
</feature>
<feature type="domain" description="PI3K-RBD" evidence="11">
    <location>
        <begin position="158"/>
        <end position="256"/>
    </location>
</feature>
<dbReference type="CDD" id="cd00891">
    <property type="entry name" value="PI3Kc"/>
    <property type="match status" value="1"/>
</dbReference>
<evidence type="ECO:0000313" key="13">
    <source>
        <dbReference type="EMBL" id="KAL0487727.1"/>
    </source>
</evidence>
<comment type="catalytic activity">
    <reaction evidence="1">
        <text>a 1,2-diacyl-sn-glycero-3-phospho-(1D-myo-inositol) + ATP = a 1,2-diacyl-sn-glycero-3-phospho-(1D-myo-inositol-3-phosphate) + ADP + H(+)</text>
        <dbReference type="Rhea" id="RHEA:12709"/>
        <dbReference type="ChEBI" id="CHEBI:15378"/>
        <dbReference type="ChEBI" id="CHEBI:30616"/>
        <dbReference type="ChEBI" id="CHEBI:57880"/>
        <dbReference type="ChEBI" id="CHEBI:58088"/>
        <dbReference type="ChEBI" id="CHEBI:456216"/>
        <dbReference type="EC" id="2.7.1.137"/>
    </reaction>
</comment>
<dbReference type="InterPro" id="IPR042236">
    <property type="entry name" value="PI3K_accessory_sf"/>
</dbReference>
<dbReference type="GO" id="GO:0032060">
    <property type="term" value="P:bleb assembly"/>
    <property type="evidence" value="ECO:0007669"/>
    <property type="project" value="UniProtKB-ARBA"/>
</dbReference>
<dbReference type="GO" id="GO:0050920">
    <property type="term" value="P:regulation of chemotaxis"/>
    <property type="evidence" value="ECO:0007669"/>
    <property type="project" value="UniProtKB-ARBA"/>
</dbReference>
<evidence type="ECO:0000259" key="9">
    <source>
        <dbReference type="PROSITE" id="PS50290"/>
    </source>
</evidence>
<dbReference type="InterPro" id="IPR035448">
    <property type="entry name" value="PI3Kc"/>
</dbReference>
<dbReference type="GO" id="GO:0005524">
    <property type="term" value="F:ATP binding"/>
    <property type="evidence" value="ECO:0007669"/>
    <property type="project" value="UniProtKB-KW"/>
</dbReference>
<comment type="similarity">
    <text evidence="7">Belongs to the PI3/PI4-kinase family.</text>
</comment>
<dbReference type="InterPro" id="IPR000341">
    <property type="entry name" value="PI3K_Ras-bd_dom"/>
</dbReference>
<evidence type="ECO:0000256" key="7">
    <source>
        <dbReference type="PROSITE-ProRule" id="PRU00880"/>
    </source>
</evidence>
<dbReference type="Gene3D" id="1.10.1070.11">
    <property type="entry name" value="Phosphatidylinositol 3-/4-kinase, catalytic domain"/>
    <property type="match status" value="1"/>
</dbReference>
<feature type="domain" description="PI3K/PI4K catalytic" evidence="9">
    <location>
        <begin position="816"/>
        <end position="1095"/>
    </location>
</feature>
<evidence type="ECO:0000313" key="14">
    <source>
        <dbReference type="Proteomes" id="UP001431209"/>
    </source>
</evidence>
<dbReference type="EC" id="2.7.1.137" evidence="2"/>
<dbReference type="Gene3D" id="3.30.1010.10">
    <property type="entry name" value="Phosphatidylinositol 3-kinase Catalytic Subunit, Chain A, domain 4"/>
    <property type="match status" value="1"/>
</dbReference>
<dbReference type="GO" id="GO:0016477">
    <property type="term" value="P:cell migration"/>
    <property type="evidence" value="ECO:0007669"/>
    <property type="project" value="TreeGrafter"/>
</dbReference>
<dbReference type="SMART" id="SM00145">
    <property type="entry name" value="PI3Ka"/>
    <property type="match status" value="1"/>
</dbReference>
<dbReference type="SUPFAM" id="SSF54236">
    <property type="entry name" value="Ubiquitin-like"/>
    <property type="match status" value="1"/>
</dbReference>
<dbReference type="Gene3D" id="2.60.40.150">
    <property type="entry name" value="C2 domain"/>
    <property type="match status" value="1"/>
</dbReference>
<evidence type="ECO:0000256" key="2">
    <source>
        <dbReference type="ARBA" id="ARBA00012073"/>
    </source>
</evidence>
<keyword evidence="5" id="KW-0418">Kinase</keyword>
<dbReference type="Gene3D" id="1.25.40.70">
    <property type="entry name" value="Phosphatidylinositol 3-kinase, accessory domain (PIK)"/>
    <property type="match status" value="1"/>
</dbReference>